<dbReference type="GO" id="GO:0016627">
    <property type="term" value="F:oxidoreductase activity, acting on the CH-CH group of donors"/>
    <property type="evidence" value="ECO:0007669"/>
    <property type="project" value="InterPro"/>
</dbReference>
<evidence type="ECO:0000313" key="6">
    <source>
        <dbReference type="EMBL" id="WWQ61253.1"/>
    </source>
</evidence>
<dbReference type="Gene3D" id="2.40.110.10">
    <property type="entry name" value="Butyryl-CoA Dehydrogenase, subunit A, domain 2"/>
    <property type="match status" value="1"/>
</dbReference>
<gene>
    <name evidence="6" type="ORF">V6M85_04015</name>
</gene>
<dbReference type="SUPFAM" id="SSF47203">
    <property type="entry name" value="Acyl-CoA dehydrogenase C-terminal domain-like"/>
    <property type="match status" value="1"/>
</dbReference>
<dbReference type="InterPro" id="IPR004925">
    <property type="entry name" value="HpaB/PvcC/4-BUDH"/>
</dbReference>
<dbReference type="PANTHER" id="PTHR36117:SF3">
    <property type="entry name" value="4-HYDROXYPHENYLACETATE 3-MONOOXYGENASE-RELATED"/>
    <property type="match status" value="1"/>
</dbReference>
<dbReference type="Pfam" id="PF11794">
    <property type="entry name" value="HpaB_N"/>
    <property type="match status" value="1"/>
</dbReference>
<proteinExistence type="predicted"/>
<dbReference type="InterPro" id="IPR036250">
    <property type="entry name" value="AcylCo_DH-like_C"/>
</dbReference>
<sequence length="463" mass="52123">MRSKDDFLKSLRDGRKIYYRGKLIEDITSHPILKIAALHASKLYEYSDRIYEDSKLGKVSKFFKVPSSSQDLLDRHKLIYDLTLYCNGIFNISQAIGSDAIFALMITAKQVDRKYGTDYSKHVENYLQKVAKEDLTIATAQTDVKGDRSKRPSEQVDPDMYVRIVDVRSDGIVVRGAKAHTTQSAVSDEIIVIPTRAMRDSDKDYAVAFAVPANAKGLKMYVRPIDEIEGNSSSVLSRKDYELETLTVFDDVFVPWDRVFLFREYDYAGTLAMLFATFHRFTALSYRSATMNLYLGASRLVAQVNGIENEKHVRDDIVDIVLYKEIMRSSAIASAVYPVVMEGIAVPNPIFTNVGKLYSNMHFHDVVRDLIDIAGGIIATMPSQEDLDSEEGKNIVKYLRGSVDGEERVKVLKLVKELGASSVTGYLLTGMIHAEGSMEASKIELFRSYNYKEAENLVRKVLG</sequence>
<evidence type="ECO:0000256" key="3">
    <source>
        <dbReference type="ARBA" id="ARBA00023002"/>
    </source>
</evidence>
<keyword evidence="2" id="KW-0274">FAD</keyword>
<keyword evidence="7" id="KW-1185">Reference proteome</keyword>
<dbReference type="InterPro" id="IPR046373">
    <property type="entry name" value="Acyl-CoA_Oxase/DH_mid-dom_sf"/>
</dbReference>
<dbReference type="InterPro" id="IPR024719">
    <property type="entry name" value="HpaB/PvcC/4-BUDH_C"/>
</dbReference>
<dbReference type="InterPro" id="IPR024674">
    <property type="entry name" value="HpaB/PvcC/4-BUDH_N"/>
</dbReference>
<evidence type="ECO:0000259" key="4">
    <source>
        <dbReference type="Pfam" id="PF03241"/>
    </source>
</evidence>
<dbReference type="RefSeq" id="WP_338603283.1">
    <property type="nucleotide sequence ID" value="NZ_CP146016.1"/>
</dbReference>
<evidence type="ECO:0000256" key="2">
    <source>
        <dbReference type="ARBA" id="ARBA00022827"/>
    </source>
</evidence>
<reference evidence="6 7" key="1">
    <citation type="submission" date="2024-02" db="EMBL/GenBank/DDBJ databases">
        <title>STSV induces naive adaptation in Sulfolobus.</title>
        <authorList>
            <person name="Xiang X."/>
            <person name="Song M."/>
        </authorList>
    </citation>
    <scope>NUCLEOTIDE SEQUENCE [LARGE SCALE GENOMIC DNA]</scope>
    <source>
        <strain evidence="6 7">RT2</strain>
    </source>
</reference>
<dbReference type="InterPro" id="IPR009100">
    <property type="entry name" value="AcylCoA_DH/oxidase_NM_dom_sf"/>
</dbReference>
<dbReference type="Gene3D" id="1.20.140.10">
    <property type="entry name" value="Butyryl-CoA Dehydrogenase, subunit A, domain 3"/>
    <property type="match status" value="1"/>
</dbReference>
<dbReference type="SUPFAM" id="SSF56645">
    <property type="entry name" value="Acyl-CoA dehydrogenase NM domain-like"/>
    <property type="match status" value="1"/>
</dbReference>
<dbReference type="GeneID" id="89335905"/>
<keyword evidence="1" id="KW-0285">Flavoprotein</keyword>
<accession>A0AAX4L1Y0</accession>
<evidence type="ECO:0000259" key="5">
    <source>
        <dbReference type="Pfam" id="PF11794"/>
    </source>
</evidence>
<dbReference type="EMBL" id="CP146016">
    <property type="protein sequence ID" value="WWQ61253.1"/>
    <property type="molecule type" value="Genomic_DNA"/>
</dbReference>
<organism evidence="6 7">
    <name type="scientific">Sulfolobus tengchongensis</name>
    <dbReference type="NCBI Taxonomy" id="207809"/>
    <lineage>
        <taxon>Archaea</taxon>
        <taxon>Thermoproteota</taxon>
        <taxon>Thermoprotei</taxon>
        <taxon>Sulfolobales</taxon>
        <taxon>Sulfolobaceae</taxon>
        <taxon>Sulfolobus</taxon>
    </lineage>
</organism>
<evidence type="ECO:0000313" key="7">
    <source>
        <dbReference type="Proteomes" id="UP001432202"/>
    </source>
</evidence>
<evidence type="ECO:0000256" key="1">
    <source>
        <dbReference type="ARBA" id="ARBA00022630"/>
    </source>
</evidence>
<protein>
    <submittedName>
        <fullName evidence="6">4-hydroxyphenylacetate 3-hydroxylase family protein</fullName>
    </submittedName>
</protein>
<name>A0AAX4L1Y0_9CREN</name>
<dbReference type="AlphaFoldDB" id="A0AAX4L1Y0"/>
<dbReference type="Proteomes" id="UP001432202">
    <property type="component" value="Chromosome"/>
</dbReference>
<dbReference type="Pfam" id="PF03241">
    <property type="entry name" value="HpaB"/>
    <property type="match status" value="1"/>
</dbReference>
<feature type="domain" description="HpaB/PvcC/4-BUDH C-terminal" evidence="4">
    <location>
        <begin position="268"/>
        <end position="463"/>
    </location>
</feature>
<keyword evidence="3" id="KW-0560">Oxidoreductase</keyword>
<feature type="domain" description="HpaB/PvcC/4-BUDH N-terminal" evidence="5">
    <location>
        <begin position="4"/>
        <end position="261"/>
    </location>
</feature>
<dbReference type="PIRSF" id="PIRSF000331">
    <property type="entry name" value="HpaA_HpaB"/>
    <property type="match status" value="1"/>
</dbReference>
<dbReference type="PANTHER" id="PTHR36117">
    <property type="entry name" value="4-HYDROXYPHENYLACETATE 3-MONOOXYGENASE-RELATED"/>
    <property type="match status" value="1"/>
</dbReference>
<dbReference type="Gene3D" id="1.10.3140.10">
    <property type="entry name" value="4-hydroxybutyryl-coa dehydratase, domain 1"/>
    <property type="match status" value="1"/>
</dbReference>